<proteinExistence type="predicted"/>
<dbReference type="RefSeq" id="XP_040765359.1">
    <property type="nucleotide sequence ID" value="XM_040904266.1"/>
</dbReference>
<feature type="compositionally biased region" description="Basic and acidic residues" evidence="1">
    <location>
        <begin position="162"/>
        <end position="178"/>
    </location>
</feature>
<dbReference type="GO" id="GO:0004045">
    <property type="term" value="F:peptidyl-tRNA hydrolase activity"/>
    <property type="evidence" value="ECO:0007669"/>
    <property type="project" value="TreeGrafter"/>
</dbReference>
<dbReference type="SUPFAM" id="SSF110916">
    <property type="entry name" value="Peptidyl-tRNA hydrolase domain-like"/>
    <property type="match status" value="1"/>
</dbReference>
<keyword evidence="4" id="KW-1185">Reference proteome</keyword>
<dbReference type="STRING" id="1314785.A0A165ERJ9"/>
<evidence type="ECO:0000313" key="3">
    <source>
        <dbReference type="EMBL" id="KZT07619.1"/>
    </source>
</evidence>
<protein>
    <recommendedName>
        <fullName evidence="2">Prokaryotic-type class I peptide chain release factors domain-containing protein</fullName>
    </recommendedName>
</protein>
<dbReference type="Gene3D" id="3.30.160.20">
    <property type="match status" value="1"/>
</dbReference>
<evidence type="ECO:0000256" key="1">
    <source>
        <dbReference type="SAM" id="MobiDB-lite"/>
    </source>
</evidence>
<dbReference type="EMBL" id="KV427618">
    <property type="protein sequence ID" value="KZT07619.1"/>
    <property type="molecule type" value="Genomic_DNA"/>
</dbReference>
<dbReference type="PANTHER" id="PTHR11075">
    <property type="entry name" value="PEPTIDE CHAIN RELEASE FACTOR"/>
    <property type="match status" value="1"/>
</dbReference>
<dbReference type="InterPro" id="IPR052104">
    <property type="entry name" value="Mito_Release_Factor_mL62"/>
</dbReference>
<evidence type="ECO:0000313" key="4">
    <source>
        <dbReference type="Proteomes" id="UP000076871"/>
    </source>
</evidence>
<name>A0A165ERJ9_9APHY</name>
<reference evidence="3 4" key="1">
    <citation type="journal article" date="2016" name="Mol. Biol. Evol.">
        <title>Comparative Genomics of Early-Diverging Mushroom-Forming Fungi Provides Insights into the Origins of Lignocellulose Decay Capabilities.</title>
        <authorList>
            <person name="Nagy L.G."/>
            <person name="Riley R."/>
            <person name="Tritt A."/>
            <person name="Adam C."/>
            <person name="Daum C."/>
            <person name="Floudas D."/>
            <person name="Sun H."/>
            <person name="Yadav J.S."/>
            <person name="Pangilinan J."/>
            <person name="Larsson K.H."/>
            <person name="Matsuura K."/>
            <person name="Barry K."/>
            <person name="Labutti K."/>
            <person name="Kuo R."/>
            <person name="Ohm R.A."/>
            <person name="Bhattacharya S.S."/>
            <person name="Shirouzu T."/>
            <person name="Yoshinaga Y."/>
            <person name="Martin F.M."/>
            <person name="Grigoriev I.V."/>
            <person name="Hibbett D.S."/>
        </authorList>
    </citation>
    <scope>NUCLEOTIDE SEQUENCE [LARGE SCALE GENOMIC DNA]</scope>
    <source>
        <strain evidence="3 4">93-53</strain>
    </source>
</reference>
<dbReference type="Proteomes" id="UP000076871">
    <property type="component" value="Unassembled WGS sequence"/>
</dbReference>
<dbReference type="InterPro" id="IPR000352">
    <property type="entry name" value="Pep_chain_release_fac_I"/>
</dbReference>
<organism evidence="3 4">
    <name type="scientific">Laetiporus sulphureus 93-53</name>
    <dbReference type="NCBI Taxonomy" id="1314785"/>
    <lineage>
        <taxon>Eukaryota</taxon>
        <taxon>Fungi</taxon>
        <taxon>Dikarya</taxon>
        <taxon>Basidiomycota</taxon>
        <taxon>Agaricomycotina</taxon>
        <taxon>Agaricomycetes</taxon>
        <taxon>Polyporales</taxon>
        <taxon>Laetiporus</taxon>
    </lineage>
</organism>
<sequence>MLARPLLAFLREATLPLCYPHALPIAFRRLHTGPSSLPTPPPLDTLTNASNSNEALAWIFAFKMQQIPKSLVELSFSRSSGPGGQNVNKVNTKATLRCPLNSEWIPLWAREHIRKTPHYVSTTQSIQITSTVYRSQSQNVQDCLSKLHALIVSASSASLIKETSEEQKERVRRLERAEKAKRKTAKVKRSEIKRSRSSRDWD</sequence>
<dbReference type="InParanoid" id="A0A165ERJ9"/>
<dbReference type="GO" id="GO:0016150">
    <property type="term" value="F:translation release factor activity, codon nonspecific"/>
    <property type="evidence" value="ECO:0007669"/>
    <property type="project" value="TreeGrafter"/>
</dbReference>
<dbReference type="GO" id="GO:0070126">
    <property type="term" value="P:mitochondrial translational termination"/>
    <property type="evidence" value="ECO:0007669"/>
    <property type="project" value="TreeGrafter"/>
</dbReference>
<dbReference type="OrthoDB" id="270639at2759"/>
<feature type="domain" description="Prokaryotic-type class I peptide chain release factors" evidence="2">
    <location>
        <begin position="66"/>
        <end position="196"/>
    </location>
</feature>
<dbReference type="GeneID" id="63821296"/>
<gene>
    <name evidence="3" type="ORF">LAESUDRAFT_650825</name>
</gene>
<dbReference type="GO" id="GO:0005762">
    <property type="term" value="C:mitochondrial large ribosomal subunit"/>
    <property type="evidence" value="ECO:0007669"/>
    <property type="project" value="TreeGrafter"/>
</dbReference>
<accession>A0A165ERJ9</accession>
<dbReference type="AlphaFoldDB" id="A0A165ERJ9"/>
<dbReference type="PANTHER" id="PTHR11075:SF54">
    <property type="entry name" value="LARGE RIBOSOMAL SUBUNIT PROTEIN ML62"/>
    <property type="match status" value="1"/>
</dbReference>
<feature type="compositionally biased region" description="Basic and acidic residues" evidence="1">
    <location>
        <begin position="188"/>
        <end position="202"/>
    </location>
</feature>
<evidence type="ECO:0000259" key="2">
    <source>
        <dbReference type="Pfam" id="PF00472"/>
    </source>
</evidence>
<feature type="region of interest" description="Disordered" evidence="1">
    <location>
        <begin position="161"/>
        <end position="202"/>
    </location>
</feature>
<dbReference type="Pfam" id="PF00472">
    <property type="entry name" value="RF-1"/>
    <property type="match status" value="1"/>
</dbReference>